<keyword evidence="4 7" id="KW-1133">Transmembrane helix</keyword>
<reference evidence="9" key="1">
    <citation type="submission" date="2021-05" db="EMBL/GenBank/DDBJ databases">
        <title>A free-living protist that lacks canonical eukaryotic 1 DNA replication and segregation systems.</title>
        <authorList>
            <person name="Salas-Leiva D.E."/>
            <person name="Tromer E.C."/>
            <person name="Curtis B.A."/>
            <person name="Jerlstrom-Hultqvist J."/>
            <person name="Kolisko M."/>
            <person name="Yi Z."/>
            <person name="Salas-Leiva J.S."/>
            <person name="Gallot-Lavallee L."/>
            <person name="Kops G.J.P.L."/>
            <person name="Archibald J.M."/>
            <person name="Simpson A.G.B."/>
            <person name="Roger A.J."/>
        </authorList>
    </citation>
    <scope>NUCLEOTIDE SEQUENCE</scope>
    <source>
        <strain evidence="9">BICM</strain>
    </source>
</reference>
<evidence type="ECO:0000256" key="4">
    <source>
        <dbReference type="ARBA" id="ARBA00022989"/>
    </source>
</evidence>
<protein>
    <submittedName>
        <fullName evidence="9">t-SNARE coiled-coil domain</fullName>
    </submittedName>
</protein>
<dbReference type="EMBL" id="JAHDYR010000066">
    <property type="protein sequence ID" value="KAG9390051.1"/>
    <property type="molecule type" value="Genomic_DNA"/>
</dbReference>
<feature type="domain" description="T-SNARE coiled-coil homology" evidence="8">
    <location>
        <begin position="133"/>
        <end position="188"/>
    </location>
</feature>
<keyword evidence="2" id="KW-0813">Transport</keyword>
<proteinExistence type="predicted"/>
<gene>
    <name evidence="9" type="ORF">J8273_8088</name>
</gene>
<sequence length="227" mass="25780">MAGQKLTAEAWEEKYNQLIAYKDQMGELKRTNAKLKFDAASGNADRLYKEMKRDISTFRSNMTMYRLTSTQVTGMTKKLEDVRRTILHITGTTTKSTGPARQRKSTYEETEQSRGMDNASMLSYQQDELKGLDTHLDALHDTVRTIRMTSEDIGDELDRGDDIIDETQGLMTKQTNKLGKATKRIKKTRRITKGGLSLICLNACVFLLLIIIFLSALFIPSGWPVNR</sequence>
<evidence type="ECO:0000256" key="3">
    <source>
        <dbReference type="ARBA" id="ARBA00022692"/>
    </source>
</evidence>
<feature type="transmembrane region" description="Helical" evidence="7">
    <location>
        <begin position="196"/>
        <end position="219"/>
    </location>
</feature>
<dbReference type="GO" id="GO:0012505">
    <property type="term" value="C:endomembrane system"/>
    <property type="evidence" value="ECO:0007669"/>
    <property type="project" value="UniProtKB-ARBA"/>
</dbReference>
<evidence type="ECO:0000313" key="9">
    <source>
        <dbReference type="EMBL" id="KAG9390051.1"/>
    </source>
</evidence>
<keyword evidence="10" id="KW-1185">Reference proteome</keyword>
<comment type="subcellular location">
    <subcellularLocation>
        <location evidence="1">Membrane</location>
        <topology evidence="1">Single-pass membrane protein</topology>
    </subcellularLocation>
</comment>
<dbReference type="PROSITE" id="PS50192">
    <property type="entry name" value="T_SNARE"/>
    <property type="match status" value="1"/>
</dbReference>
<dbReference type="InterPro" id="IPR000727">
    <property type="entry name" value="T_SNARE_dom"/>
</dbReference>
<evidence type="ECO:0000259" key="8">
    <source>
        <dbReference type="PROSITE" id="PS50192"/>
    </source>
</evidence>
<keyword evidence="3 7" id="KW-0812">Transmembrane</keyword>
<name>A0A8J6BU74_9EUKA</name>
<evidence type="ECO:0000256" key="7">
    <source>
        <dbReference type="SAM" id="Phobius"/>
    </source>
</evidence>
<evidence type="ECO:0000313" key="10">
    <source>
        <dbReference type="Proteomes" id="UP000717585"/>
    </source>
</evidence>
<dbReference type="AlphaFoldDB" id="A0A8J6BU74"/>
<dbReference type="GO" id="GO:0005737">
    <property type="term" value="C:cytoplasm"/>
    <property type="evidence" value="ECO:0007669"/>
    <property type="project" value="UniProtKB-ARBA"/>
</dbReference>
<keyword evidence="5 7" id="KW-0472">Membrane</keyword>
<dbReference type="GO" id="GO:0016020">
    <property type="term" value="C:membrane"/>
    <property type="evidence" value="ECO:0007669"/>
    <property type="project" value="UniProtKB-SubCell"/>
</dbReference>
<feature type="compositionally biased region" description="Basic and acidic residues" evidence="6">
    <location>
        <begin position="105"/>
        <end position="114"/>
    </location>
</feature>
<evidence type="ECO:0000256" key="1">
    <source>
        <dbReference type="ARBA" id="ARBA00004167"/>
    </source>
</evidence>
<evidence type="ECO:0000256" key="6">
    <source>
        <dbReference type="SAM" id="MobiDB-lite"/>
    </source>
</evidence>
<dbReference type="Gene3D" id="1.20.5.110">
    <property type="match status" value="1"/>
</dbReference>
<evidence type="ECO:0000256" key="2">
    <source>
        <dbReference type="ARBA" id="ARBA00022448"/>
    </source>
</evidence>
<accession>A0A8J6BU74</accession>
<organism evidence="9 10">
    <name type="scientific">Carpediemonas membranifera</name>
    <dbReference type="NCBI Taxonomy" id="201153"/>
    <lineage>
        <taxon>Eukaryota</taxon>
        <taxon>Metamonada</taxon>
        <taxon>Carpediemonas-like organisms</taxon>
        <taxon>Carpediemonas</taxon>
    </lineage>
</organism>
<evidence type="ECO:0000256" key="5">
    <source>
        <dbReference type="ARBA" id="ARBA00023136"/>
    </source>
</evidence>
<dbReference type="Proteomes" id="UP000717585">
    <property type="component" value="Unassembled WGS sequence"/>
</dbReference>
<feature type="region of interest" description="Disordered" evidence="6">
    <location>
        <begin position="93"/>
        <end position="116"/>
    </location>
</feature>
<dbReference type="PANTHER" id="PTHR12791">
    <property type="entry name" value="GOLGI SNARE BET1-RELATED"/>
    <property type="match status" value="1"/>
</dbReference>
<comment type="caution">
    <text evidence="9">The sequence shown here is derived from an EMBL/GenBank/DDBJ whole genome shotgun (WGS) entry which is preliminary data.</text>
</comment>
<dbReference type="SUPFAM" id="SSF58038">
    <property type="entry name" value="SNARE fusion complex"/>
    <property type="match status" value="1"/>
</dbReference>